<dbReference type="EMBL" id="JBHTJM010000010">
    <property type="protein sequence ID" value="MFD0964820.1"/>
    <property type="molecule type" value="Genomic_DNA"/>
</dbReference>
<name>A0ABW3I5L4_9FLAO</name>
<keyword evidence="3 5" id="KW-1133">Transmembrane helix</keyword>
<dbReference type="PANTHER" id="PTHR14948:SF25">
    <property type="entry name" value="DUF4190 DOMAIN-CONTAINING PROTEIN"/>
    <property type="match status" value="1"/>
</dbReference>
<keyword evidence="7" id="KW-1185">Reference proteome</keyword>
<keyword evidence="2 5" id="KW-0812">Transmembrane</keyword>
<evidence type="ECO:0000256" key="2">
    <source>
        <dbReference type="ARBA" id="ARBA00022692"/>
    </source>
</evidence>
<feature type="transmembrane region" description="Helical" evidence="5">
    <location>
        <begin position="75"/>
        <end position="95"/>
    </location>
</feature>
<keyword evidence="4 5" id="KW-0472">Membrane</keyword>
<evidence type="ECO:0000313" key="7">
    <source>
        <dbReference type="Proteomes" id="UP001596997"/>
    </source>
</evidence>
<evidence type="ECO:0000256" key="5">
    <source>
        <dbReference type="SAM" id="Phobius"/>
    </source>
</evidence>
<dbReference type="InterPro" id="IPR051423">
    <property type="entry name" value="CD225/Dispanin"/>
</dbReference>
<dbReference type="PANTHER" id="PTHR14948">
    <property type="entry name" value="NG5"/>
    <property type="match status" value="1"/>
</dbReference>
<sequence length="113" mass="12569">MENSTSSFENFDNKEMPKNSMALAIIGTILGLCPTICCINFITGLIAIYFASQVKKKFESGDYISAEKAAKNAKILSYITLGLFVLGIIISIVTYDPAQQEEMREKIMEIMNQ</sequence>
<evidence type="ECO:0000313" key="6">
    <source>
        <dbReference type="EMBL" id="MFD0964820.1"/>
    </source>
</evidence>
<protein>
    <submittedName>
        <fullName evidence="6">CD225/dispanin family protein</fullName>
    </submittedName>
</protein>
<proteinExistence type="predicted"/>
<evidence type="ECO:0000256" key="3">
    <source>
        <dbReference type="ARBA" id="ARBA00022989"/>
    </source>
</evidence>
<reference evidence="7" key="1">
    <citation type="journal article" date="2019" name="Int. J. Syst. Evol. Microbiol.">
        <title>The Global Catalogue of Microorganisms (GCM) 10K type strain sequencing project: providing services to taxonomists for standard genome sequencing and annotation.</title>
        <authorList>
            <consortium name="The Broad Institute Genomics Platform"/>
            <consortium name="The Broad Institute Genome Sequencing Center for Infectious Disease"/>
            <person name="Wu L."/>
            <person name="Ma J."/>
        </authorList>
    </citation>
    <scope>NUCLEOTIDE SEQUENCE [LARGE SCALE GENOMIC DNA]</scope>
    <source>
        <strain evidence="7">CCUG 62114</strain>
    </source>
</reference>
<dbReference type="RefSeq" id="WP_377716366.1">
    <property type="nucleotide sequence ID" value="NZ_JBHTJM010000010.1"/>
</dbReference>
<accession>A0ABW3I5L4</accession>
<comment type="subcellular location">
    <subcellularLocation>
        <location evidence="1">Membrane</location>
    </subcellularLocation>
</comment>
<comment type="caution">
    <text evidence="6">The sequence shown here is derived from an EMBL/GenBank/DDBJ whole genome shotgun (WGS) entry which is preliminary data.</text>
</comment>
<evidence type="ECO:0000256" key="4">
    <source>
        <dbReference type="ARBA" id="ARBA00023136"/>
    </source>
</evidence>
<dbReference type="Pfam" id="PF04505">
    <property type="entry name" value="CD225"/>
    <property type="match status" value="1"/>
</dbReference>
<evidence type="ECO:0000256" key="1">
    <source>
        <dbReference type="ARBA" id="ARBA00004370"/>
    </source>
</evidence>
<feature type="transmembrane region" description="Helical" evidence="5">
    <location>
        <begin position="20"/>
        <end position="50"/>
    </location>
</feature>
<dbReference type="InterPro" id="IPR007593">
    <property type="entry name" value="CD225/Dispanin_fam"/>
</dbReference>
<organism evidence="6 7">
    <name type="scientific">Pseudofulvibacter geojedonensis</name>
    <dbReference type="NCBI Taxonomy" id="1123758"/>
    <lineage>
        <taxon>Bacteria</taxon>
        <taxon>Pseudomonadati</taxon>
        <taxon>Bacteroidota</taxon>
        <taxon>Flavobacteriia</taxon>
        <taxon>Flavobacteriales</taxon>
        <taxon>Flavobacteriaceae</taxon>
        <taxon>Pseudofulvibacter</taxon>
    </lineage>
</organism>
<dbReference type="Proteomes" id="UP001596997">
    <property type="component" value="Unassembled WGS sequence"/>
</dbReference>
<gene>
    <name evidence="6" type="ORF">ACFQ1O_12465</name>
</gene>